<name>A0A067SBS3_GALM3</name>
<dbReference type="Proteomes" id="UP000027222">
    <property type="component" value="Unassembled WGS sequence"/>
</dbReference>
<accession>A0A067SBS3</accession>
<dbReference type="EMBL" id="KL142415">
    <property type="protein sequence ID" value="KDR67397.1"/>
    <property type="molecule type" value="Genomic_DNA"/>
</dbReference>
<keyword evidence="2" id="KW-1185">Reference proteome</keyword>
<evidence type="ECO:0000313" key="2">
    <source>
        <dbReference type="Proteomes" id="UP000027222"/>
    </source>
</evidence>
<dbReference type="OrthoDB" id="3128222at2759"/>
<sequence>MNDFVVICAIVVILAGKGLLKKFLRRVLPNVCAWADMPPMKKVNMTGGAFTTVNGNVYVTNVLNDSSLPVGATTAACI</sequence>
<evidence type="ECO:0000313" key="1">
    <source>
        <dbReference type="EMBL" id="KDR67397.1"/>
    </source>
</evidence>
<dbReference type="HOGENOM" id="CLU_2622206_0_0_1"/>
<reference evidence="2" key="1">
    <citation type="journal article" date="2014" name="Proc. Natl. Acad. Sci. U.S.A.">
        <title>Extensive sampling of basidiomycete genomes demonstrates inadequacy of the white-rot/brown-rot paradigm for wood decay fungi.</title>
        <authorList>
            <person name="Riley R."/>
            <person name="Salamov A.A."/>
            <person name="Brown D.W."/>
            <person name="Nagy L.G."/>
            <person name="Floudas D."/>
            <person name="Held B.W."/>
            <person name="Levasseur A."/>
            <person name="Lombard V."/>
            <person name="Morin E."/>
            <person name="Otillar R."/>
            <person name="Lindquist E.A."/>
            <person name="Sun H."/>
            <person name="LaButti K.M."/>
            <person name="Schmutz J."/>
            <person name="Jabbour D."/>
            <person name="Luo H."/>
            <person name="Baker S.E."/>
            <person name="Pisabarro A.G."/>
            <person name="Walton J.D."/>
            <person name="Blanchette R.A."/>
            <person name="Henrissat B."/>
            <person name="Martin F."/>
            <person name="Cullen D."/>
            <person name="Hibbett D.S."/>
            <person name="Grigoriev I.V."/>
        </authorList>
    </citation>
    <scope>NUCLEOTIDE SEQUENCE [LARGE SCALE GENOMIC DNA]</scope>
    <source>
        <strain evidence="2">CBS 339.88</strain>
    </source>
</reference>
<organism evidence="1 2">
    <name type="scientific">Galerina marginata (strain CBS 339.88)</name>
    <dbReference type="NCBI Taxonomy" id="685588"/>
    <lineage>
        <taxon>Eukaryota</taxon>
        <taxon>Fungi</taxon>
        <taxon>Dikarya</taxon>
        <taxon>Basidiomycota</taxon>
        <taxon>Agaricomycotina</taxon>
        <taxon>Agaricomycetes</taxon>
        <taxon>Agaricomycetidae</taxon>
        <taxon>Agaricales</taxon>
        <taxon>Agaricineae</taxon>
        <taxon>Strophariaceae</taxon>
        <taxon>Galerina</taxon>
    </lineage>
</organism>
<proteinExistence type="predicted"/>
<dbReference type="AlphaFoldDB" id="A0A067SBS3"/>
<protein>
    <submittedName>
        <fullName evidence="1">Uncharacterized protein</fullName>
    </submittedName>
</protein>
<gene>
    <name evidence="1" type="ORF">GALMADRAFT_147178</name>
</gene>